<feature type="transmembrane region" description="Helical" evidence="5">
    <location>
        <begin position="30"/>
        <end position="49"/>
    </location>
</feature>
<dbReference type="InterPro" id="IPR033130">
    <property type="entry name" value="RNase_T2_His_AS_2"/>
</dbReference>
<accession>A0ABR3J781</accession>
<comment type="caution">
    <text evidence="6">The sequence shown here is derived from an EMBL/GenBank/DDBJ whole genome shotgun (WGS) entry which is preliminary data.</text>
</comment>
<dbReference type="Proteomes" id="UP001556367">
    <property type="component" value="Unassembled WGS sequence"/>
</dbReference>
<reference evidence="7" key="1">
    <citation type="submission" date="2024-06" db="EMBL/GenBank/DDBJ databases">
        <title>Multi-omics analyses provide insights into the biosynthesis of the anticancer antibiotic pleurotin in Hohenbuehelia grisea.</title>
        <authorList>
            <person name="Weaver J.A."/>
            <person name="Alberti F."/>
        </authorList>
    </citation>
    <scope>NUCLEOTIDE SEQUENCE [LARGE SCALE GENOMIC DNA]</scope>
    <source>
        <strain evidence="7">T-177</strain>
    </source>
</reference>
<name>A0ABR3J781_9AGAR</name>
<evidence type="ECO:0000256" key="4">
    <source>
        <dbReference type="RuleBase" id="RU004328"/>
    </source>
</evidence>
<keyword evidence="5" id="KW-1133">Transmembrane helix</keyword>
<protein>
    <recommendedName>
        <fullName evidence="2">ribonuclease T2</fullName>
        <ecNumber evidence="2">4.6.1.19</ecNumber>
    </recommendedName>
</protein>
<keyword evidence="3" id="KW-1015">Disulfide bond</keyword>
<evidence type="ECO:0000256" key="1">
    <source>
        <dbReference type="ARBA" id="ARBA00007469"/>
    </source>
</evidence>
<evidence type="ECO:0000313" key="6">
    <source>
        <dbReference type="EMBL" id="KAL0951499.1"/>
    </source>
</evidence>
<dbReference type="PANTHER" id="PTHR11240:SF17">
    <property type="entry name" value="RIBONUCLEASE T2"/>
    <property type="match status" value="1"/>
</dbReference>
<evidence type="ECO:0000256" key="5">
    <source>
        <dbReference type="SAM" id="Phobius"/>
    </source>
</evidence>
<comment type="similarity">
    <text evidence="1 4">Belongs to the RNase T2 family.</text>
</comment>
<keyword evidence="7" id="KW-1185">Reference proteome</keyword>
<dbReference type="InterPro" id="IPR018188">
    <property type="entry name" value="RNase_T2_His_AS_1"/>
</dbReference>
<dbReference type="PROSITE" id="PS00531">
    <property type="entry name" value="RNASE_T2_2"/>
    <property type="match status" value="1"/>
</dbReference>
<evidence type="ECO:0000313" key="7">
    <source>
        <dbReference type="Proteomes" id="UP001556367"/>
    </source>
</evidence>
<dbReference type="EMBL" id="JASNQZ010000011">
    <property type="protein sequence ID" value="KAL0951499.1"/>
    <property type="molecule type" value="Genomic_DNA"/>
</dbReference>
<evidence type="ECO:0000256" key="3">
    <source>
        <dbReference type="ARBA" id="ARBA00023157"/>
    </source>
</evidence>
<dbReference type="SUPFAM" id="SSF55895">
    <property type="entry name" value="Ribonuclease Rh-like"/>
    <property type="match status" value="1"/>
</dbReference>
<organism evidence="6 7">
    <name type="scientific">Hohenbuehelia grisea</name>
    <dbReference type="NCBI Taxonomy" id="104357"/>
    <lineage>
        <taxon>Eukaryota</taxon>
        <taxon>Fungi</taxon>
        <taxon>Dikarya</taxon>
        <taxon>Basidiomycota</taxon>
        <taxon>Agaricomycotina</taxon>
        <taxon>Agaricomycetes</taxon>
        <taxon>Agaricomycetidae</taxon>
        <taxon>Agaricales</taxon>
        <taxon>Pleurotineae</taxon>
        <taxon>Pleurotaceae</taxon>
        <taxon>Hohenbuehelia</taxon>
    </lineage>
</organism>
<dbReference type="CDD" id="cd01061">
    <property type="entry name" value="RNase_T2_euk"/>
    <property type="match status" value="1"/>
</dbReference>
<proteinExistence type="inferred from homology"/>
<dbReference type="Pfam" id="PF00445">
    <property type="entry name" value="Ribonuclease_T2"/>
    <property type="match status" value="1"/>
</dbReference>
<sequence length="337" mass="36979">MAHDTATFLLCAFVVFVILSSKMAPRSLSALAVLLLFAPASLGSSAVGLKTHKPFGIPNTFSSIAACVDEPLTFSCENTTAIRNTCCSPTPGGLVLQTQFWSTYTGLERKGQKLPKGSWTIHGLWPDNCDGSFEQYCDLSRQFDPTPGPPVLPDGTVVPPWKGPGIDTFVKEFGRHDLLDFMNKYWINQGAPNSDFWGHEFSKHATCTSTFDVACYGPSYKKNQDVVNYFDAVIRAFHRYPTFDMLAAAGIVPSNKTTYPLSQIQNILKSQTGAIPFLGCTTNGTVLTEVWYFSHVLGTEQYGAYKNVDSTTPSSCSATQGIRYLERTPSSEREVRA</sequence>
<dbReference type="InterPro" id="IPR036430">
    <property type="entry name" value="RNase_T2-like_sf"/>
</dbReference>
<dbReference type="EC" id="4.6.1.19" evidence="2"/>
<keyword evidence="5" id="KW-0812">Transmembrane</keyword>
<dbReference type="InterPro" id="IPR033697">
    <property type="entry name" value="Ribonuclease_T2_eukaryotic"/>
</dbReference>
<evidence type="ECO:0000256" key="2">
    <source>
        <dbReference type="ARBA" id="ARBA00012571"/>
    </source>
</evidence>
<dbReference type="PANTHER" id="PTHR11240">
    <property type="entry name" value="RIBONUCLEASE T2"/>
    <property type="match status" value="1"/>
</dbReference>
<dbReference type="InterPro" id="IPR001568">
    <property type="entry name" value="RNase_T2-like"/>
</dbReference>
<dbReference type="PROSITE" id="PS00530">
    <property type="entry name" value="RNASE_T2_1"/>
    <property type="match status" value="1"/>
</dbReference>
<keyword evidence="5" id="KW-0472">Membrane</keyword>
<gene>
    <name evidence="6" type="ORF">HGRIS_008184</name>
</gene>
<dbReference type="Gene3D" id="3.90.730.10">
    <property type="entry name" value="Ribonuclease T2-like"/>
    <property type="match status" value="1"/>
</dbReference>